<keyword evidence="4 7" id="KW-0547">Nucleotide-binding</keyword>
<feature type="compositionally biased region" description="Low complexity" evidence="8">
    <location>
        <begin position="342"/>
        <end position="365"/>
    </location>
</feature>
<evidence type="ECO:0000256" key="1">
    <source>
        <dbReference type="ARBA" id="ARBA00012513"/>
    </source>
</evidence>
<evidence type="ECO:0000259" key="9">
    <source>
        <dbReference type="PROSITE" id="PS50011"/>
    </source>
</evidence>
<evidence type="ECO:0000256" key="2">
    <source>
        <dbReference type="ARBA" id="ARBA00022527"/>
    </source>
</evidence>
<organism evidence="10 11">
    <name type="scientific">Kribbella voronezhensis</name>
    <dbReference type="NCBI Taxonomy" id="2512212"/>
    <lineage>
        <taxon>Bacteria</taxon>
        <taxon>Bacillati</taxon>
        <taxon>Actinomycetota</taxon>
        <taxon>Actinomycetes</taxon>
        <taxon>Propionibacteriales</taxon>
        <taxon>Kribbellaceae</taxon>
        <taxon>Kribbella</taxon>
    </lineage>
</organism>
<dbReference type="PANTHER" id="PTHR43289:SF6">
    <property type="entry name" value="SERINE_THREONINE-PROTEIN KINASE NEKL-3"/>
    <property type="match status" value="1"/>
</dbReference>
<evidence type="ECO:0000256" key="3">
    <source>
        <dbReference type="ARBA" id="ARBA00022679"/>
    </source>
</evidence>
<feature type="region of interest" description="Disordered" evidence="8">
    <location>
        <begin position="331"/>
        <end position="408"/>
    </location>
</feature>
<evidence type="ECO:0000313" key="11">
    <source>
        <dbReference type="Proteomes" id="UP000295151"/>
    </source>
</evidence>
<dbReference type="SUPFAM" id="SSF56112">
    <property type="entry name" value="Protein kinase-like (PK-like)"/>
    <property type="match status" value="1"/>
</dbReference>
<sequence>MAPAGGGYQGPMLVAERYRLGPPLGRGGMGAVYRGTDELLGREVAVKFLLPNRQDDQAAARFRREAHAAALLSDEHVVAALDFGEHDDGYFLVMELVEGRSVAEELRSNGPLSADQALDIVRQAAAGLAAAHRENIVHRDIKPGNLLLGANGTVKVADFGIARFLADTTTTLTATGQVVGTSFYLAPERALGRPAGPASDVYALGCVLYQLLTGHPPFMAEDPASIMYQHVEVDPAPPSGLRPELAGPCETLLFRMLAKNPDQRPSAADIASGVEIAPLEPRTEEAPTVAATVLGGSRRSVLAGAAAVTAAAAAIALAVLLGPDLGNLPATDLLPSTPPSTPRTTPAAVTTHPPTVRTPRPTASVLATHRTAKPPATSRSTKGPAEPGKTKGNTKAPKEPKEKPTKKH</sequence>
<dbReference type="EMBL" id="SOCE01000001">
    <property type="protein sequence ID" value="TDU88683.1"/>
    <property type="molecule type" value="Genomic_DNA"/>
</dbReference>
<accession>A0A4V3FK38</accession>
<name>A0A4V3FK38_9ACTN</name>
<gene>
    <name evidence="10" type="ORF">EV138_2229</name>
</gene>
<evidence type="ECO:0000256" key="5">
    <source>
        <dbReference type="ARBA" id="ARBA00022777"/>
    </source>
</evidence>
<dbReference type="RefSeq" id="WP_238158063.1">
    <property type="nucleotide sequence ID" value="NZ_SOCE01000001.1"/>
</dbReference>
<dbReference type="Gene3D" id="3.30.200.20">
    <property type="entry name" value="Phosphorylase Kinase, domain 1"/>
    <property type="match status" value="1"/>
</dbReference>
<dbReference type="PROSITE" id="PS00108">
    <property type="entry name" value="PROTEIN_KINASE_ST"/>
    <property type="match status" value="1"/>
</dbReference>
<dbReference type="PROSITE" id="PS50011">
    <property type="entry name" value="PROTEIN_KINASE_DOM"/>
    <property type="match status" value="1"/>
</dbReference>
<dbReference type="EC" id="2.7.11.1" evidence="1"/>
<dbReference type="PROSITE" id="PS00107">
    <property type="entry name" value="PROTEIN_KINASE_ATP"/>
    <property type="match status" value="1"/>
</dbReference>
<dbReference type="GO" id="GO:0004674">
    <property type="term" value="F:protein serine/threonine kinase activity"/>
    <property type="evidence" value="ECO:0007669"/>
    <property type="project" value="UniProtKB-KW"/>
</dbReference>
<feature type="domain" description="Protein kinase" evidence="9">
    <location>
        <begin position="18"/>
        <end position="283"/>
    </location>
</feature>
<feature type="binding site" evidence="7">
    <location>
        <position position="47"/>
    </location>
    <ligand>
        <name>ATP</name>
        <dbReference type="ChEBI" id="CHEBI:30616"/>
    </ligand>
</feature>
<dbReference type="InterPro" id="IPR008271">
    <property type="entry name" value="Ser/Thr_kinase_AS"/>
</dbReference>
<dbReference type="FunFam" id="1.10.510.10:FF:000021">
    <property type="entry name" value="Serine/threonine protein kinase"/>
    <property type="match status" value="1"/>
</dbReference>
<dbReference type="CDD" id="cd14014">
    <property type="entry name" value="STKc_PknB_like"/>
    <property type="match status" value="1"/>
</dbReference>
<keyword evidence="3" id="KW-0808">Transferase</keyword>
<evidence type="ECO:0000313" key="10">
    <source>
        <dbReference type="EMBL" id="TDU88683.1"/>
    </source>
</evidence>
<dbReference type="AlphaFoldDB" id="A0A4V3FK38"/>
<keyword evidence="11" id="KW-1185">Reference proteome</keyword>
<evidence type="ECO:0000256" key="6">
    <source>
        <dbReference type="ARBA" id="ARBA00022840"/>
    </source>
</evidence>
<keyword evidence="5 10" id="KW-0418">Kinase</keyword>
<dbReference type="PANTHER" id="PTHR43289">
    <property type="entry name" value="MITOGEN-ACTIVATED PROTEIN KINASE KINASE KINASE 20-RELATED"/>
    <property type="match status" value="1"/>
</dbReference>
<dbReference type="InterPro" id="IPR011009">
    <property type="entry name" value="Kinase-like_dom_sf"/>
</dbReference>
<keyword evidence="6 7" id="KW-0067">ATP-binding</keyword>
<dbReference type="InterPro" id="IPR017441">
    <property type="entry name" value="Protein_kinase_ATP_BS"/>
</dbReference>
<comment type="caution">
    <text evidence="10">The sequence shown here is derived from an EMBL/GenBank/DDBJ whole genome shotgun (WGS) entry which is preliminary data.</text>
</comment>
<dbReference type="Pfam" id="PF00069">
    <property type="entry name" value="Pkinase"/>
    <property type="match status" value="1"/>
</dbReference>
<reference evidence="10 11" key="1">
    <citation type="submission" date="2019-03" db="EMBL/GenBank/DDBJ databases">
        <title>Genomic Encyclopedia of Type Strains, Phase III (KMG-III): the genomes of soil and plant-associated and newly described type strains.</title>
        <authorList>
            <person name="Whitman W."/>
        </authorList>
    </citation>
    <scope>NUCLEOTIDE SEQUENCE [LARGE SCALE GENOMIC DNA]</scope>
    <source>
        <strain evidence="10 11">VKM Ac-2575</strain>
    </source>
</reference>
<protein>
    <recommendedName>
        <fullName evidence="1">non-specific serine/threonine protein kinase</fullName>
        <ecNumber evidence="1">2.7.11.1</ecNumber>
    </recommendedName>
</protein>
<dbReference type="GO" id="GO:0005524">
    <property type="term" value="F:ATP binding"/>
    <property type="evidence" value="ECO:0007669"/>
    <property type="project" value="UniProtKB-UniRule"/>
</dbReference>
<feature type="compositionally biased region" description="Basic and acidic residues" evidence="8">
    <location>
        <begin position="396"/>
        <end position="408"/>
    </location>
</feature>
<dbReference type="Proteomes" id="UP000295151">
    <property type="component" value="Unassembled WGS sequence"/>
</dbReference>
<dbReference type="InterPro" id="IPR000719">
    <property type="entry name" value="Prot_kinase_dom"/>
</dbReference>
<keyword evidence="2" id="KW-0723">Serine/threonine-protein kinase</keyword>
<evidence type="ECO:0000256" key="4">
    <source>
        <dbReference type="ARBA" id="ARBA00022741"/>
    </source>
</evidence>
<dbReference type="Gene3D" id="1.10.510.10">
    <property type="entry name" value="Transferase(Phosphotransferase) domain 1"/>
    <property type="match status" value="1"/>
</dbReference>
<evidence type="ECO:0000256" key="7">
    <source>
        <dbReference type="PROSITE-ProRule" id="PRU10141"/>
    </source>
</evidence>
<proteinExistence type="predicted"/>
<dbReference type="SMART" id="SM00220">
    <property type="entry name" value="S_TKc"/>
    <property type="match status" value="1"/>
</dbReference>
<evidence type="ECO:0000256" key="8">
    <source>
        <dbReference type="SAM" id="MobiDB-lite"/>
    </source>
</evidence>